<gene>
    <name evidence="7" type="ORF">WICPIJ_008472</name>
</gene>
<keyword evidence="2 5" id="KW-0812">Transmembrane</keyword>
<evidence type="ECO:0000256" key="4">
    <source>
        <dbReference type="ARBA" id="ARBA00023136"/>
    </source>
</evidence>
<dbReference type="AlphaFoldDB" id="A0A9P8TIF4"/>
<evidence type="ECO:0000313" key="8">
    <source>
        <dbReference type="Proteomes" id="UP000774326"/>
    </source>
</evidence>
<dbReference type="Proteomes" id="UP000774326">
    <property type="component" value="Unassembled WGS sequence"/>
</dbReference>
<dbReference type="PANTHER" id="PTHR23508:SF10">
    <property type="entry name" value="CARBOXYLIC ACID TRANSPORTER PROTEIN HOMOLOG"/>
    <property type="match status" value="1"/>
</dbReference>
<dbReference type="InterPro" id="IPR020846">
    <property type="entry name" value="MFS_dom"/>
</dbReference>
<organism evidence="7 8">
    <name type="scientific">Wickerhamomyces pijperi</name>
    <name type="common">Yeast</name>
    <name type="synonym">Pichia pijperi</name>
    <dbReference type="NCBI Taxonomy" id="599730"/>
    <lineage>
        <taxon>Eukaryota</taxon>
        <taxon>Fungi</taxon>
        <taxon>Dikarya</taxon>
        <taxon>Ascomycota</taxon>
        <taxon>Saccharomycotina</taxon>
        <taxon>Saccharomycetes</taxon>
        <taxon>Phaffomycetales</taxon>
        <taxon>Wickerhamomycetaceae</taxon>
        <taxon>Wickerhamomyces</taxon>
    </lineage>
</organism>
<dbReference type="Pfam" id="PF00083">
    <property type="entry name" value="Sugar_tr"/>
    <property type="match status" value="1"/>
</dbReference>
<dbReference type="GO" id="GO:0035879">
    <property type="term" value="P:plasma membrane lactate transport"/>
    <property type="evidence" value="ECO:0007669"/>
    <property type="project" value="TreeGrafter"/>
</dbReference>
<evidence type="ECO:0000256" key="5">
    <source>
        <dbReference type="SAM" id="Phobius"/>
    </source>
</evidence>
<dbReference type="GO" id="GO:0005886">
    <property type="term" value="C:plasma membrane"/>
    <property type="evidence" value="ECO:0007669"/>
    <property type="project" value="TreeGrafter"/>
</dbReference>
<keyword evidence="3 5" id="KW-1133">Transmembrane helix</keyword>
<name>A0A9P8TIF4_WICPI</name>
<dbReference type="OrthoDB" id="5296287at2759"/>
<feature type="transmembrane region" description="Helical" evidence="5">
    <location>
        <begin position="92"/>
        <end position="112"/>
    </location>
</feature>
<feature type="transmembrane region" description="Helical" evidence="5">
    <location>
        <begin position="119"/>
        <end position="138"/>
    </location>
</feature>
<feature type="transmembrane region" description="Helical" evidence="5">
    <location>
        <begin position="260"/>
        <end position="278"/>
    </location>
</feature>
<dbReference type="Gene3D" id="1.20.1250.20">
    <property type="entry name" value="MFS general substrate transporter like domains"/>
    <property type="match status" value="2"/>
</dbReference>
<evidence type="ECO:0000256" key="1">
    <source>
        <dbReference type="ARBA" id="ARBA00004141"/>
    </source>
</evidence>
<reference evidence="7" key="1">
    <citation type="journal article" date="2021" name="Open Biol.">
        <title>Shared evolutionary footprints suggest mitochondrial oxidative damage underlies multiple complex I losses in fungi.</title>
        <authorList>
            <person name="Schikora-Tamarit M.A."/>
            <person name="Marcet-Houben M."/>
            <person name="Nosek J."/>
            <person name="Gabaldon T."/>
        </authorList>
    </citation>
    <scope>NUCLEOTIDE SEQUENCE</scope>
    <source>
        <strain evidence="7">CBS2887</strain>
    </source>
</reference>
<accession>A0A9P8TIF4</accession>
<protein>
    <recommendedName>
        <fullName evidence="6">Major facilitator superfamily (MFS) profile domain-containing protein</fullName>
    </recommendedName>
</protein>
<sequence length="508" mass="56356">MSENTNHRPRPSVGEYIKTRFTTLIPTKEEINAELQHVNPFPPLSEMTGRDWQFFFIGFSAWTFDNFDYYMVSVNVGTLAESFNKSVKDITWAMTLVLMLRSIGAVIVGYTADKYGRKWPLIINLAILAVLQIGTGFVKTFEQFLGIRAIFGIVMGGMFGVAAATSLEGAPKRARSVLSGFFQQGGPFGYLLAAAFQRAFIHTAHTWKSLFWFSAGPPVLIIIWRLCLPETDAFLQQKLHMQSKNSSFTKDAGAAVKHHWIKLIYLVLLMAGFNFMSHGSQDLYPTLLSKRLQFSADAVTVTNCVANFGAIVGGILFGHFSGIIGRRFAIMICCVGGGAMIYPWAFLKGSSINAGAFFMQFFVQGSWGIIPIHLSELSPPEFRVFVSGVAYQLGNLASSASSTIESTIGERFPMPELGEGVYDYSKVMSIFMGCVFGYLLIVTVVGPENRNAEINLQLSQEDVEALYDQGVIDQFKQGTSKQADDEEIVGMTNDMGSFDEKFQYNHRE</sequence>
<dbReference type="InterPro" id="IPR005828">
    <property type="entry name" value="MFS_sugar_transport-like"/>
</dbReference>
<feature type="transmembrane region" description="Helical" evidence="5">
    <location>
        <begin position="144"/>
        <end position="167"/>
    </location>
</feature>
<dbReference type="PROSITE" id="PS50850">
    <property type="entry name" value="MFS"/>
    <property type="match status" value="1"/>
</dbReference>
<dbReference type="PANTHER" id="PTHR23508">
    <property type="entry name" value="CARBOXYLIC ACID TRANSPORTER PROTEIN HOMOLOG"/>
    <property type="match status" value="1"/>
</dbReference>
<evidence type="ECO:0000256" key="2">
    <source>
        <dbReference type="ARBA" id="ARBA00022692"/>
    </source>
</evidence>
<reference evidence="7" key="2">
    <citation type="submission" date="2021-01" db="EMBL/GenBank/DDBJ databases">
        <authorList>
            <person name="Schikora-Tamarit M.A."/>
        </authorList>
    </citation>
    <scope>NUCLEOTIDE SEQUENCE</scope>
    <source>
        <strain evidence="7">CBS2887</strain>
    </source>
</reference>
<keyword evidence="8" id="KW-1185">Reference proteome</keyword>
<dbReference type="GO" id="GO:0015355">
    <property type="term" value="F:secondary active monocarboxylate transmembrane transporter activity"/>
    <property type="evidence" value="ECO:0007669"/>
    <property type="project" value="TreeGrafter"/>
</dbReference>
<comment type="caution">
    <text evidence="7">The sequence shown here is derived from an EMBL/GenBank/DDBJ whole genome shotgun (WGS) entry which is preliminary data.</text>
</comment>
<feature type="domain" description="Major facilitator superfamily (MFS) profile" evidence="6">
    <location>
        <begin position="54"/>
        <end position="450"/>
    </location>
</feature>
<evidence type="ECO:0000313" key="7">
    <source>
        <dbReference type="EMBL" id="KAH3679996.1"/>
    </source>
</evidence>
<evidence type="ECO:0000259" key="6">
    <source>
        <dbReference type="PROSITE" id="PS50850"/>
    </source>
</evidence>
<proteinExistence type="predicted"/>
<dbReference type="EMBL" id="JAEUBG010004822">
    <property type="protein sequence ID" value="KAH3679996.1"/>
    <property type="molecule type" value="Genomic_DNA"/>
</dbReference>
<feature type="transmembrane region" description="Helical" evidence="5">
    <location>
        <begin position="298"/>
        <end position="316"/>
    </location>
</feature>
<feature type="transmembrane region" description="Helical" evidence="5">
    <location>
        <begin position="424"/>
        <end position="445"/>
    </location>
</feature>
<comment type="subcellular location">
    <subcellularLocation>
        <location evidence="1">Membrane</location>
        <topology evidence="1">Multi-pass membrane protein</topology>
    </subcellularLocation>
</comment>
<dbReference type="SUPFAM" id="SSF103473">
    <property type="entry name" value="MFS general substrate transporter"/>
    <property type="match status" value="1"/>
</dbReference>
<dbReference type="CDD" id="cd17316">
    <property type="entry name" value="MFS_SV2_like"/>
    <property type="match status" value="1"/>
</dbReference>
<keyword evidence="4 5" id="KW-0472">Membrane</keyword>
<dbReference type="InterPro" id="IPR036259">
    <property type="entry name" value="MFS_trans_sf"/>
</dbReference>
<feature type="transmembrane region" description="Helical" evidence="5">
    <location>
        <begin position="210"/>
        <end position="228"/>
    </location>
</feature>
<evidence type="ECO:0000256" key="3">
    <source>
        <dbReference type="ARBA" id="ARBA00022989"/>
    </source>
</evidence>
<feature type="transmembrane region" description="Helical" evidence="5">
    <location>
        <begin position="328"/>
        <end position="346"/>
    </location>
</feature>